<evidence type="ECO:0000256" key="1">
    <source>
        <dbReference type="ARBA" id="ARBA00004141"/>
    </source>
</evidence>
<sequence>MDVVKKIAQRAKEVLLKPRDTFGVIKTETVTSRDLILNYLAPLAVIPAVASIIGMSAVGIRISVMGTFRIPLINSFSSAVLQYILTLIGIYILGIIINALAPSFSGKKNEIQALKIAVYSATPSLVVGILYIFPALGILVVIAGLYGLYLLYLAIPIMMECPPEKALGYTVVVIIINIVISLIIGALVSFVPGVGMGFKFLG</sequence>
<feature type="transmembrane region" description="Helical" evidence="5">
    <location>
        <begin position="80"/>
        <end position="101"/>
    </location>
</feature>
<evidence type="ECO:0000256" key="4">
    <source>
        <dbReference type="ARBA" id="ARBA00023136"/>
    </source>
</evidence>
<organism evidence="7 8">
    <name type="scientific">Aerophobetes bacterium</name>
    <dbReference type="NCBI Taxonomy" id="2030807"/>
    <lineage>
        <taxon>Bacteria</taxon>
        <taxon>Candidatus Aerophobota</taxon>
    </lineage>
</organism>
<evidence type="ECO:0000259" key="6">
    <source>
        <dbReference type="Pfam" id="PF04893"/>
    </source>
</evidence>
<evidence type="ECO:0000256" key="3">
    <source>
        <dbReference type="ARBA" id="ARBA00022989"/>
    </source>
</evidence>
<accession>A0A523Y3T3</accession>
<comment type="subcellular location">
    <subcellularLocation>
        <location evidence="1">Membrane</location>
        <topology evidence="1">Multi-pass membrane protein</topology>
    </subcellularLocation>
</comment>
<keyword evidence="2 5" id="KW-0812">Transmembrane</keyword>
<evidence type="ECO:0000313" key="7">
    <source>
        <dbReference type="EMBL" id="TET86187.1"/>
    </source>
</evidence>
<keyword evidence="3 5" id="KW-1133">Transmembrane helix</keyword>
<feature type="transmembrane region" description="Helical" evidence="5">
    <location>
        <begin position="113"/>
        <end position="132"/>
    </location>
</feature>
<feature type="transmembrane region" description="Helical" evidence="5">
    <location>
        <begin position="138"/>
        <end position="155"/>
    </location>
</feature>
<feature type="domain" description="Yip1" evidence="6">
    <location>
        <begin position="12"/>
        <end position="182"/>
    </location>
</feature>
<gene>
    <name evidence="7" type="ORF">E3J32_00790</name>
</gene>
<feature type="transmembrane region" description="Helical" evidence="5">
    <location>
        <begin position="36"/>
        <end position="60"/>
    </location>
</feature>
<dbReference type="InterPro" id="IPR006977">
    <property type="entry name" value="Yip1_dom"/>
</dbReference>
<evidence type="ECO:0000256" key="5">
    <source>
        <dbReference type="SAM" id="Phobius"/>
    </source>
</evidence>
<dbReference type="EMBL" id="SOII01000056">
    <property type="protein sequence ID" value="TET86187.1"/>
    <property type="molecule type" value="Genomic_DNA"/>
</dbReference>
<dbReference type="GO" id="GO:0016020">
    <property type="term" value="C:membrane"/>
    <property type="evidence" value="ECO:0007669"/>
    <property type="project" value="UniProtKB-SubCell"/>
</dbReference>
<evidence type="ECO:0000256" key="2">
    <source>
        <dbReference type="ARBA" id="ARBA00022692"/>
    </source>
</evidence>
<comment type="caution">
    <text evidence="7">The sequence shown here is derived from an EMBL/GenBank/DDBJ whole genome shotgun (WGS) entry which is preliminary data.</text>
</comment>
<keyword evidence="4 5" id="KW-0472">Membrane</keyword>
<evidence type="ECO:0000313" key="8">
    <source>
        <dbReference type="Proteomes" id="UP000315669"/>
    </source>
</evidence>
<feature type="transmembrane region" description="Helical" evidence="5">
    <location>
        <begin position="167"/>
        <end position="191"/>
    </location>
</feature>
<dbReference type="Proteomes" id="UP000315669">
    <property type="component" value="Unassembled WGS sequence"/>
</dbReference>
<protein>
    <submittedName>
        <fullName evidence="7">YIP1 family protein</fullName>
    </submittedName>
</protein>
<proteinExistence type="predicted"/>
<dbReference type="Pfam" id="PF04893">
    <property type="entry name" value="Yip1"/>
    <property type="match status" value="1"/>
</dbReference>
<name>A0A523Y3T3_UNCAE</name>
<reference evidence="7 8" key="1">
    <citation type="submission" date="2019-03" db="EMBL/GenBank/DDBJ databases">
        <title>Metabolic potential of uncultured bacteria and archaea associated with petroleum seepage in deep-sea sediments.</title>
        <authorList>
            <person name="Dong X."/>
            <person name="Hubert C."/>
        </authorList>
    </citation>
    <scope>NUCLEOTIDE SEQUENCE [LARGE SCALE GENOMIC DNA]</scope>
    <source>
        <strain evidence="7">E29_bin25</strain>
    </source>
</reference>
<dbReference type="AlphaFoldDB" id="A0A523Y3T3"/>